<keyword evidence="1" id="KW-1133">Transmembrane helix</keyword>
<dbReference type="EMBL" id="LT608252">
    <property type="protein sequence ID" value="SCM15464.1"/>
    <property type="molecule type" value="Genomic_DNA"/>
</dbReference>
<dbReference type="NCBIfam" id="TIGR01590">
    <property type="entry name" value="yir-bir-cir_Pla"/>
    <property type="match status" value="1"/>
</dbReference>
<keyword evidence="1" id="KW-0472">Membrane</keyword>
<dbReference type="OMA" id="CPENDSK"/>
<dbReference type="Proteomes" id="UP000220214">
    <property type="component" value="Chromosome 4"/>
</dbReference>
<evidence type="ECO:0000313" key="4">
    <source>
        <dbReference type="EMBL" id="SCM17256.1"/>
    </source>
</evidence>
<dbReference type="EMBL" id="LT608140">
    <property type="protein sequence ID" value="SCL91402.1"/>
    <property type="molecule type" value="Genomic_DNA"/>
</dbReference>
<keyword evidence="1" id="KW-0812">Transmembrane</keyword>
<dbReference type="Proteomes" id="UP000219860">
    <property type="component" value="Chromosome 4"/>
</dbReference>
<evidence type="ECO:0000313" key="9">
    <source>
        <dbReference type="Proteomes" id="UP000516480"/>
    </source>
</evidence>
<evidence type="ECO:0000313" key="2">
    <source>
        <dbReference type="EMBL" id="SCL91402.1"/>
    </source>
</evidence>
<dbReference type="Proteomes" id="UP000516480">
    <property type="component" value="Chromosome 4"/>
</dbReference>
<dbReference type="AlphaFoldDB" id="A0A1C6WQN3"/>
<gene>
    <name evidence="5" type="ORF">PBNK65E_000048200</name>
    <name evidence="2" type="ORF">PBNK65NY_000047600</name>
    <name evidence="3" type="ORF">PBSP11A_000047900</name>
    <name evidence="4" type="ORF">PBSP11RLL_000047800</name>
</gene>
<dbReference type="Pfam" id="PF06022">
    <property type="entry name" value="Cir_Bir_Yir"/>
    <property type="match status" value="1"/>
</dbReference>
<dbReference type="VEuPathDB" id="PlasmoDB:PBANKA_0400600"/>
<sequence length="312" mass="36643">MNDDLCLKFSVLRNYIPDKLTDTAKLKFDDNSDFMQYCPENDSKKNECNNNLDIITAGFLWLLEHCYSISNDRSYNENNTNPSFFLYMNSWLSYKLKQIIDKNFTKINDFYNEHVKNSDKYNRFITDAYRISDLEEFIDKQNDFLNINIEDMSKFYDAFKLLCNMHDKVARNQTGDILLNNATSFVEKYTELNNRYNNGAPHNKIFYVLSDDYNNLKNTCKEAKDSNFPPLPEIKTQQITIKNPEQNSAQTSEVTSSNSSIGNKLFTVLSIFGAIAFFLGISYKYSLFGFRKQTQKQCLREKIKNIQKRMNY</sequence>
<dbReference type="OrthoDB" id="373146at2759"/>
<dbReference type="EMBL" id="LT608268">
    <property type="protein sequence ID" value="SCM17256.1"/>
    <property type="molecule type" value="Genomic_DNA"/>
</dbReference>
<protein>
    <submittedName>
        <fullName evidence="2">BIR protein</fullName>
    </submittedName>
</protein>
<reference evidence="6 7" key="1">
    <citation type="submission" date="2016-08" db="EMBL/GenBank/DDBJ databases">
        <authorList>
            <consortium name="Pathogen Informatics"/>
        </authorList>
    </citation>
    <scope>NUCLEOTIDE SEQUENCE [LARGE SCALE GENOMIC DNA]</scope>
    <source>
        <strain evidence="2 9">NK65 ny</strain>
        <strain evidence="5 8">NK65e</strain>
        <strain evidence="3 6">SP11 Antwerpcl1</strain>
        <strain evidence="4 7">SP11 RLL</strain>
    </source>
</reference>
<evidence type="ECO:0000256" key="1">
    <source>
        <dbReference type="SAM" id="Phobius"/>
    </source>
</evidence>
<name>A0A1C6WQN3_PLABE</name>
<feature type="transmembrane region" description="Helical" evidence="1">
    <location>
        <begin position="265"/>
        <end position="283"/>
    </location>
</feature>
<dbReference type="Proteomes" id="UP000219974">
    <property type="component" value="Chromosome 4"/>
</dbReference>
<proteinExistence type="predicted"/>
<evidence type="ECO:0000313" key="8">
    <source>
        <dbReference type="Proteomes" id="UP000220214"/>
    </source>
</evidence>
<accession>A0A1C6WQN3</accession>
<evidence type="ECO:0000313" key="7">
    <source>
        <dbReference type="Proteomes" id="UP000219974"/>
    </source>
</evidence>
<evidence type="ECO:0000313" key="6">
    <source>
        <dbReference type="Proteomes" id="UP000219860"/>
    </source>
</evidence>
<dbReference type="InterPro" id="IPR006477">
    <property type="entry name" value="Yir_bir_cir"/>
</dbReference>
<evidence type="ECO:0000313" key="3">
    <source>
        <dbReference type="EMBL" id="SCM15464.1"/>
    </source>
</evidence>
<evidence type="ECO:0000313" key="5">
    <source>
        <dbReference type="EMBL" id="SCN22398.1"/>
    </source>
</evidence>
<organism evidence="2 9">
    <name type="scientific">Plasmodium berghei</name>
    <dbReference type="NCBI Taxonomy" id="5821"/>
    <lineage>
        <taxon>Eukaryota</taxon>
        <taxon>Sar</taxon>
        <taxon>Alveolata</taxon>
        <taxon>Apicomplexa</taxon>
        <taxon>Aconoidasida</taxon>
        <taxon>Haemosporida</taxon>
        <taxon>Plasmodiidae</taxon>
        <taxon>Plasmodium</taxon>
        <taxon>Plasmodium (Vinckeia)</taxon>
    </lineage>
</organism>
<dbReference type="EMBL" id="LT614630">
    <property type="protein sequence ID" value="SCN22398.1"/>
    <property type="molecule type" value="Genomic_DNA"/>
</dbReference>